<dbReference type="GO" id="GO:0005813">
    <property type="term" value="C:centrosome"/>
    <property type="evidence" value="ECO:0007669"/>
    <property type="project" value="UniProtKB-SubCell"/>
</dbReference>
<evidence type="ECO:0000256" key="4">
    <source>
        <dbReference type="ARBA" id="ARBA00023212"/>
    </source>
</evidence>
<dbReference type="PANTHER" id="PTHR44981:SF3">
    <property type="entry name" value="PERICENTRIN"/>
    <property type="match status" value="1"/>
</dbReference>
<evidence type="ECO:0000256" key="5">
    <source>
        <dbReference type="SAM" id="MobiDB-lite"/>
    </source>
</evidence>
<evidence type="ECO:0000313" key="7">
    <source>
        <dbReference type="Proteomes" id="UP001221898"/>
    </source>
</evidence>
<dbReference type="PANTHER" id="PTHR44981">
    <property type="entry name" value="PERICENTRIN-LIKE PROTEIN, ISOFORM F"/>
    <property type="match status" value="1"/>
</dbReference>
<dbReference type="AlphaFoldDB" id="A0AAD7R6Q8"/>
<keyword evidence="3" id="KW-0175">Coiled coil</keyword>
<comment type="subcellular location">
    <subcellularLocation>
        <location evidence="1">Cytoplasm</location>
        <location evidence="1">Cytoskeleton</location>
        <location evidence="1">Microtubule organizing center</location>
        <location evidence="1">Centrosome</location>
    </subcellularLocation>
</comment>
<protein>
    <submittedName>
        <fullName evidence="6">Uncharacterized protein</fullName>
    </submittedName>
</protein>
<sequence>MDQEERQRKLDAGRVKLAHFRQRKAKGGGTSLQKKTAKRKNTAVHSNDLSTQERPLVAKACPVDRGPEQNNGASAEV</sequence>
<keyword evidence="2" id="KW-0963">Cytoplasm</keyword>
<evidence type="ECO:0000256" key="2">
    <source>
        <dbReference type="ARBA" id="ARBA00022490"/>
    </source>
</evidence>
<dbReference type="GO" id="GO:0007165">
    <property type="term" value="P:signal transduction"/>
    <property type="evidence" value="ECO:0007669"/>
    <property type="project" value="InterPro"/>
</dbReference>
<accession>A0AAD7R6Q8</accession>
<feature type="non-terminal residue" evidence="6">
    <location>
        <position position="77"/>
    </location>
</feature>
<evidence type="ECO:0000313" key="6">
    <source>
        <dbReference type="EMBL" id="KAJ8367064.1"/>
    </source>
</evidence>
<organism evidence="6 7">
    <name type="scientific">Aldrovandia affinis</name>
    <dbReference type="NCBI Taxonomy" id="143900"/>
    <lineage>
        <taxon>Eukaryota</taxon>
        <taxon>Metazoa</taxon>
        <taxon>Chordata</taxon>
        <taxon>Craniata</taxon>
        <taxon>Vertebrata</taxon>
        <taxon>Euteleostomi</taxon>
        <taxon>Actinopterygii</taxon>
        <taxon>Neopterygii</taxon>
        <taxon>Teleostei</taxon>
        <taxon>Notacanthiformes</taxon>
        <taxon>Halosauridae</taxon>
        <taxon>Aldrovandia</taxon>
    </lineage>
</organism>
<name>A0AAD7R6Q8_9TELE</name>
<dbReference type="EMBL" id="JAINUG010000510">
    <property type="protein sequence ID" value="KAJ8367064.1"/>
    <property type="molecule type" value="Genomic_DNA"/>
</dbReference>
<evidence type="ECO:0000256" key="3">
    <source>
        <dbReference type="ARBA" id="ARBA00023054"/>
    </source>
</evidence>
<comment type="caution">
    <text evidence="6">The sequence shown here is derived from an EMBL/GenBank/DDBJ whole genome shotgun (WGS) entry which is preliminary data.</text>
</comment>
<feature type="region of interest" description="Disordered" evidence="5">
    <location>
        <begin position="21"/>
        <end position="56"/>
    </location>
</feature>
<dbReference type="InterPro" id="IPR028745">
    <property type="entry name" value="AKAP9/Pericentrin"/>
</dbReference>
<dbReference type="Proteomes" id="UP001221898">
    <property type="component" value="Unassembled WGS sequence"/>
</dbReference>
<proteinExistence type="predicted"/>
<keyword evidence="7" id="KW-1185">Reference proteome</keyword>
<evidence type="ECO:0000256" key="1">
    <source>
        <dbReference type="ARBA" id="ARBA00004300"/>
    </source>
</evidence>
<reference evidence="6" key="1">
    <citation type="journal article" date="2023" name="Science">
        <title>Genome structures resolve the early diversification of teleost fishes.</title>
        <authorList>
            <person name="Parey E."/>
            <person name="Louis A."/>
            <person name="Montfort J."/>
            <person name="Bouchez O."/>
            <person name="Roques C."/>
            <person name="Iampietro C."/>
            <person name="Lluch J."/>
            <person name="Castinel A."/>
            <person name="Donnadieu C."/>
            <person name="Desvignes T."/>
            <person name="Floi Bucao C."/>
            <person name="Jouanno E."/>
            <person name="Wen M."/>
            <person name="Mejri S."/>
            <person name="Dirks R."/>
            <person name="Jansen H."/>
            <person name="Henkel C."/>
            <person name="Chen W.J."/>
            <person name="Zahm M."/>
            <person name="Cabau C."/>
            <person name="Klopp C."/>
            <person name="Thompson A.W."/>
            <person name="Robinson-Rechavi M."/>
            <person name="Braasch I."/>
            <person name="Lecointre G."/>
            <person name="Bobe J."/>
            <person name="Postlethwait J.H."/>
            <person name="Berthelot C."/>
            <person name="Roest Crollius H."/>
            <person name="Guiguen Y."/>
        </authorList>
    </citation>
    <scope>NUCLEOTIDE SEQUENCE</scope>
    <source>
        <strain evidence="6">NC1722</strain>
    </source>
</reference>
<feature type="compositionally biased region" description="Polar residues" evidence="5">
    <location>
        <begin position="43"/>
        <end position="53"/>
    </location>
</feature>
<dbReference type="GO" id="GO:0060090">
    <property type="term" value="F:molecular adaptor activity"/>
    <property type="evidence" value="ECO:0007669"/>
    <property type="project" value="InterPro"/>
</dbReference>
<keyword evidence="4" id="KW-0206">Cytoskeleton</keyword>
<gene>
    <name evidence="6" type="ORF">AAFF_G00333380</name>
</gene>